<evidence type="ECO:0000256" key="1">
    <source>
        <dbReference type="SAM" id="Phobius"/>
    </source>
</evidence>
<proteinExistence type="predicted"/>
<sequence length="361" mass="39499">MSSDDEIEQLVAPYITVENVLIEPFATFALMFCTYGIYIVLFGLSIRALHRSKNNVSKLYWGWTISLFAMATLVVATETYSYVRESILEFKGLKTKDYFPFVNYGQGEVTKTIPYTISNVVLVLMNAVADSTLIYRCYIIWGSRKIVLYPLAFIAFVINGLLLGTFIGMTIGYSDLRIESNIRLMLSAAAVNNGGWLAVAGFNLALTLFAGGGIWRLGRQARQLMGQSTHVKYGTIVAIILESGILYSVALVTSTLLELELDSTEHGLIPVDLTVFSALMSGIAPTLIIVRAAYGKTVETIEQGQAVSGMIFAEPPGRVRSSAHQQLSAGTVIRIGPDDVALHSSTETNTGGEQFRDEKMV</sequence>
<dbReference type="AlphaFoldDB" id="A0A9P7RZY7"/>
<evidence type="ECO:0000313" key="2">
    <source>
        <dbReference type="EMBL" id="KAG7092919.1"/>
    </source>
</evidence>
<dbReference type="OrthoDB" id="2907832at2759"/>
<gene>
    <name evidence="2" type="ORF">E1B28_009224</name>
</gene>
<dbReference type="RefSeq" id="XP_043009389.1">
    <property type="nucleotide sequence ID" value="XM_043154101.1"/>
</dbReference>
<keyword evidence="3" id="KW-1185">Reference proteome</keyword>
<feature type="transmembrane region" description="Helical" evidence="1">
    <location>
        <begin position="269"/>
        <end position="290"/>
    </location>
</feature>
<keyword evidence="1" id="KW-0472">Membrane</keyword>
<dbReference type="KEGG" id="more:E1B28_009224"/>
<feature type="transmembrane region" description="Helical" evidence="1">
    <location>
        <begin position="113"/>
        <end position="135"/>
    </location>
</feature>
<name>A0A9P7RZY7_9AGAR</name>
<organism evidence="2 3">
    <name type="scientific">Marasmius oreades</name>
    <name type="common">fairy-ring Marasmius</name>
    <dbReference type="NCBI Taxonomy" id="181124"/>
    <lineage>
        <taxon>Eukaryota</taxon>
        <taxon>Fungi</taxon>
        <taxon>Dikarya</taxon>
        <taxon>Basidiomycota</taxon>
        <taxon>Agaricomycotina</taxon>
        <taxon>Agaricomycetes</taxon>
        <taxon>Agaricomycetidae</taxon>
        <taxon>Agaricales</taxon>
        <taxon>Marasmiineae</taxon>
        <taxon>Marasmiaceae</taxon>
        <taxon>Marasmius</taxon>
    </lineage>
</organism>
<feature type="transmembrane region" description="Helical" evidence="1">
    <location>
        <begin position="61"/>
        <end position="83"/>
    </location>
</feature>
<comment type="caution">
    <text evidence="2">The sequence shown here is derived from an EMBL/GenBank/DDBJ whole genome shotgun (WGS) entry which is preliminary data.</text>
</comment>
<feature type="transmembrane region" description="Helical" evidence="1">
    <location>
        <begin position="25"/>
        <end position="49"/>
    </location>
</feature>
<accession>A0A9P7RZY7</accession>
<keyword evidence="1" id="KW-0812">Transmembrane</keyword>
<dbReference type="EMBL" id="CM032185">
    <property type="protein sequence ID" value="KAG7092919.1"/>
    <property type="molecule type" value="Genomic_DNA"/>
</dbReference>
<feature type="transmembrane region" description="Helical" evidence="1">
    <location>
        <begin position="194"/>
        <end position="215"/>
    </location>
</feature>
<feature type="transmembrane region" description="Helical" evidence="1">
    <location>
        <begin position="236"/>
        <end position="257"/>
    </location>
</feature>
<dbReference type="Proteomes" id="UP001049176">
    <property type="component" value="Chromosome 5"/>
</dbReference>
<dbReference type="GeneID" id="66078300"/>
<feature type="transmembrane region" description="Helical" evidence="1">
    <location>
        <begin position="147"/>
        <end position="174"/>
    </location>
</feature>
<evidence type="ECO:0000313" key="3">
    <source>
        <dbReference type="Proteomes" id="UP001049176"/>
    </source>
</evidence>
<protein>
    <submittedName>
        <fullName evidence="2">Uncharacterized protein</fullName>
    </submittedName>
</protein>
<keyword evidence="1" id="KW-1133">Transmembrane helix</keyword>
<reference evidence="2" key="1">
    <citation type="journal article" date="2021" name="Genome Biol. Evol.">
        <title>The assembled and annotated genome of the fairy-ring fungus Marasmius oreades.</title>
        <authorList>
            <person name="Hiltunen M."/>
            <person name="Ament-Velasquez S.L."/>
            <person name="Johannesson H."/>
        </authorList>
    </citation>
    <scope>NUCLEOTIDE SEQUENCE</scope>
    <source>
        <strain evidence="2">03SP1</strain>
    </source>
</reference>